<keyword evidence="2" id="KW-0645">Protease</keyword>
<reference evidence="2 3" key="1">
    <citation type="journal article" date="2022" name="Syst. Appl. Microbiol.">
        <title>Rhodopirellula aestuarii sp. nov., a novel member of the genus Rhodopirellula isolated from brackish sediments collected in the Tagus River estuary, Portugal.</title>
        <authorList>
            <person name="Vitorino I.R."/>
            <person name="Klimek D."/>
            <person name="Calusinska M."/>
            <person name="Lobo-da-Cunha A."/>
            <person name="Vasconcelos V."/>
            <person name="Lage O.M."/>
        </authorList>
    </citation>
    <scope>NUCLEOTIDE SEQUENCE [LARGE SCALE GENOMIC DNA]</scope>
    <source>
        <strain evidence="2 3">ICT_H3.1</strain>
    </source>
</reference>
<dbReference type="EMBL" id="JAMQBK010000085">
    <property type="protein sequence ID" value="MCM2374451.1"/>
    <property type="molecule type" value="Genomic_DNA"/>
</dbReference>
<evidence type="ECO:0000256" key="1">
    <source>
        <dbReference type="SAM" id="SignalP"/>
    </source>
</evidence>
<organism evidence="2 3">
    <name type="scientific">Aporhodopirellula aestuarii</name>
    <dbReference type="NCBI Taxonomy" id="2950107"/>
    <lineage>
        <taxon>Bacteria</taxon>
        <taxon>Pseudomonadati</taxon>
        <taxon>Planctomycetota</taxon>
        <taxon>Planctomycetia</taxon>
        <taxon>Pirellulales</taxon>
        <taxon>Pirellulaceae</taxon>
        <taxon>Aporhodopirellula</taxon>
    </lineage>
</organism>
<dbReference type="Gene3D" id="2.60.120.380">
    <property type="match status" value="1"/>
</dbReference>
<feature type="chain" id="PRO_5047293155" evidence="1">
    <location>
        <begin position="25"/>
        <end position="831"/>
    </location>
</feature>
<evidence type="ECO:0000313" key="2">
    <source>
        <dbReference type="EMBL" id="MCM2374451.1"/>
    </source>
</evidence>
<keyword evidence="1" id="KW-0732">Signal</keyword>
<keyword evidence="2" id="KW-0378">Hydrolase</keyword>
<dbReference type="GO" id="GO:0006508">
    <property type="term" value="P:proteolysis"/>
    <property type="evidence" value="ECO:0007669"/>
    <property type="project" value="UniProtKB-KW"/>
</dbReference>
<feature type="signal peptide" evidence="1">
    <location>
        <begin position="1"/>
        <end position="24"/>
    </location>
</feature>
<accession>A0ABT0UCE0</accession>
<name>A0ABT0UCE0_9BACT</name>
<dbReference type="Proteomes" id="UP001202961">
    <property type="component" value="Unassembled WGS sequence"/>
</dbReference>
<dbReference type="GO" id="GO:0008233">
    <property type="term" value="F:peptidase activity"/>
    <property type="evidence" value="ECO:0007669"/>
    <property type="project" value="UniProtKB-KW"/>
</dbReference>
<evidence type="ECO:0000313" key="3">
    <source>
        <dbReference type="Proteomes" id="UP001202961"/>
    </source>
</evidence>
<protein>
    <submittedName>
        <fullName evidence="2">Serine protease</fullName>
    </submittedName>
</protein>
<comment type="caution">
    <text evidence="2">The sequence shown here is derived from an EMBL/GenBank/DDBJ whole genome shotgun (WGS) entry which is preliminary data.</text>
</comment>
<gene>
    <name evidence="2" type="ORF">NB063_27850</name>
</gene>
<dbReference type="RefSeq" id="WP_250932342.1">
    <property type="nucleotide sequence ID" value="NZ_JAMQBK010000085.1"/>
</dbReference>
<sequence>MRTFIAAFLSPAFLVVLSSGLALADPWIAGVTPRLVGRGVTSEITISSWRHEALEVLFYPPGIAGPNTGSISDTSMQPGIRCVGTQFDADKERLVCQLEVAEDCQPGEYPFRVLTAVGLSSMGTIHVSPFPLIEEGEANANSNDTVETALRVEPNVTVLGTLSRSAADDIDCFRVAGKAGDRLSVEVDMVKMGNDLRWNPVPDGYDSVVAVLAPSGKRIAMNDDSSLNRQDPLLSVKLPVDGDYTVVLRRSMFIPEERAYAIHIGRFFRPLAAFPPGGPAGMPLDVQFLGDPLGPVSHTVTLPQSAGTFSYIGEAPLPLSFRSSPFPNVLETPDQPETRVPATPVAVNGILAEPDETDRYRITVKKGVPLQVRVWASAIGSPVDPSIKLRPVDESGVAGAVELAADDASRPDRDIYGGQGDFPETFDPSVMWTPKQDGDYVLEIADPRGVGGPTHVYRVEIAPPVNTLHVGLSFEGYKPERPRKTSLSVPRGGTWTVRLSLYPGQGSNIKGPIDLGIEGLPPGIKMLSPQLPSLESVWPMTLVADADASLDASLIHITAQPADGGEPFVTVNQQNLQRVSYSHYPWRNIRVDRFAAAVSEPAGFALELKAPKQPLMRGSEMTIPIRVLREPGFDEAIEIQCEFAPPGVGTSPAEIIPAGESTANLTLSAAANAKLGNSPLYVMATTTQARGGRADSKVRGDTDLGSERVRVSSDIVTIQVAEPFVSLSSEPQSVRRGEKIEYRWAVKQKRPFEGRASVNMLGLPVGVTRVGPEPTIDKDSTEVAVQLAASDEALLGMVGELQCDVRFSVGNEEIQLRTGSGKLRIDPRLEK</sequence>
<proteinExistence type="predicted"/>
<keyword evidence="3" id="KW-1185">Reference proteome</keyword>